<proteinExistence type="predicted"/>
<dbReference type="Proteomes" id="UP000535182">
    <property type="component" value="Unassembled WGS sequence"/>
</dbReference>
<evidence type="ECO:0000313" key="1">
    <source>
        <dbReference type="EMBL" id="MBB5327046.1"/>
    </source>
</evidence>
<evidence type="ECO:0000313" key="2">
    <source>
        <dbReference type="Proteomes" id="UP000535182"/>
    </source>
</evidence>
<name>A0A9X0QAL7_9BACT</name>
<reference evidence="1 2" key="1">
    <citation type="submission" date="2020-08" db="EMBL/GenBank/DDBJ databases">
        <title>Genomic Encyclopedia of Type Strains, Phase IV (KMG-V): Genome sequencing to study the core and pangenomes of soil and plant-associated prokaryotes.</title>
        <authorList>
            <person name="Whitman W."/>
        </authorList>
    </citation>
    <scope>NUCLEOTIDE SEQUENCE [LARGE SCALE GENOMIC DNA]</scope>
    <source>
        <strain evidence="1 2">X5P2</strain>
    </source>
</reference>
<comment type="caution">
    <text evidence="1">The sequence shown here is derived from an EMBL/GenBank/DDBJ whole genome shotgun (WGS) entry which is preliminary data.</text>
</comment>
<protein>
    <submittedName>
        <fullName evidence="1">Uncharacterized protein</fullName>
    </submittedName>
</protein>
<dbReference type="AlphaFoldDB" id="A0A9X0QAL7"/>
<keyword evidence="2" id="KW-1185">Reference proteome</keyword>
<accession>A0A9X0QAL7</accession>
<dbReference type="EMBL" id="JACHEB010000001">
    <property type="protein sequence ID" value="MBB5327046.1"/>
    <property type="molecule type" value="Genomic_DNA"/>
</dbReference>
<organism evidence="1 2">
    <name type="scientific">Tunturiibacter gelidiferens</name>
    <dbReference type="NCBI Taxonomy" id="3069689"/>
    <lineage>
        <taxon>Bacteria</taxon>
        <taxon>Pseudomonadati</taxon>
        <taxon>Acidobacteriota</taxon>
        <taxon>Terriglobia</taxon>
        <taxon>Terriglobales</taxon>
        <taxon>Acidobacteriaceae</taxon>
        <taxon>Tunturiibacter</taxon>
    </lineage>
</organism>
<gene>
    <name evidence="1" type="ORF">HDF14_000640</name>
</gene>
<sequence length="62" mass="6906">MKILTAYEHDMVMKMQAPSLAFVDVPYAKFYALGVSYCVWDPSAIATLQDLIPSILPKLSRG</sequence>